<protein>
    <recommendedName>
        <fullName evidence="4">Type III secretion protein HrpB2</fullName>
    </recommendedName>
</protein>
<feature type="region of interest" description="Disordered" evidence="1">
    <location>
        <begin position="1"/>
        <end position="23"/>
    </location>
</feature>
<accession>A0ABZ0D1A4</accession>
<dbReference type="Proteomes" id="UP001303946">
    <property type="component" value="Chromosome"/>
</dbReference>
<dbReference type="EMBL" id="CP136336">
    <property type="protein sequence ID" value="WOB09236.1"/>
    <property type="molecule type" value="Genomic_DNA"/>
</dbReference>
<keyword evidence="3" id="KW-1185">Reference proteome</keyword>
<sequence>MTDPVASGAAAAATPEIAGPAQQQATAASRFAPGDTQMFAKLMQGAPAPTMTAMDTGSISDAAKAMAAQLSGNVRSFEDMRRSMLESVDFRDPIKTMFLMTDHSLEAHMMFTKMHISTGLASAATSLFGTLLKNQQ</sequence>
<proteinExistence type="predicted"/>
<feature type="compositionally biased region" description="Low complexity" evidence="1">
    <location>
        <begin position="1"/>
        <end position="21"/>
    </location>
</feature>
<evidence type="ECO:0000313" key="2">
    <source>
        <dbReference type="EMBL" id="WOB09236.1"/>
    </source>
</evidence>
<organism evidence="2 3">
    <name type="scientific">Piscinibacter gummiphilus</name>
    <dbReference type="NCBI Taxonomy" id="946333"/>
    <lineage>
        <taxon>Bacteria</taxon>
        <taxon>Pseudomonadati</taxon>
        <taxon>Pseudomonadota</taxon>
        <taxon>Betaproteobacteria</taxon>
        <taxon>Burkholderiales</taxon>
        <taxon>Sphaerotilaceae</taxon>
        <taxon>Piscinibacter</taxon>
    </lineage>
</organism>
<evidence type="ECO:0008006" key="4">
    <source>
        <dbReference type="Google" id="ProtNLM"/>
    </source>
</evidence>
<evidence type="ECO:0000256" key="1">
    <source>
        <dbReference type="SAM" id="MobiDB-lite"/>
    </source>
</evidence>
<dbReference type="RefSeq" id="WP_316702193.1">
    <property type="nucleotide sequence ID" value="NZ_CP136336.1"/>
</dbReference>
<evidence type="ECO:0000313" key="3">
    <source>
        <dbReference type="Proteomes" id="UP001303946"/>
    </source>
</evidence>
<gene>
    <name evidence="2" type="ORF">RXV79_04055</name>
</gene>
<name>A0ABZ0D1A4_9BURK</name>
<reference evidence="2 3" key="1">
    <citation type="submission" date="2023-10" db="EMBL/GenBank/DDBJ databases">
        <title>Bacteria for the degradation of biodegradable plastic PBAT(Polybutylene adipate terephthalate).</title>
        <authorList>
            <person name="Weon H.-Y."/>
            <person name="Yeon J."/>
        </authorList>
    </citation>
    <scope>NUCLEOTIDE SEQUENCE [LARGE SCALE GENOMIC DNA]</scope>
    <source>
        <strain evidence="2 3">SBD 7-3</strain>
    </source>
</reference>